<organism evidence="2 3">
    <name type="scientific">Yarrowia lipolytica</name>
    <name type="common">Candida lipolytica</name>
    <dbReference type="NCBI Taxonomy" id="4952"/>
    <lineage>
        <taxon>Eukaryota</taxon>
        <taxon>Fungi</taxon>
        <taxon>Dikarya</taxon>
        <taxon>Ascomycota</taxon>
        <taxon>Saccharomycotina</taxon>
        <taxon>Dipodascomycetes</taxon>
        <taxon>Dipodascales</taxon>
        <taxon>Dipodascales incertae sedis</taxon>
        <taxon>Yarrowia</taxon>
    </lineage>
</organism>
<dbReference type="Proteomes" id="UP000182444">
    <property type="component" value="Chromosome 1B"/>
</dbReference>
<feature type="region of interest" description="Disordered" evidence="1">
    <location>
        <begin position="1"/>
        <end position="30"/>
    </location>
</feature>
<dbReference type="EMBL" id="CP017554">
    <property type="protein sequence ID" value="AOW01363.1"/>
    <property type="molecule type" value="Genomic_DNA"/>
</dbReference>
<evidence type="ECO:0000256" key="1">
    <source>
        <dbReference type="SAM" id="MobiDB-lite"/>
    </source>
</evidence>
<sequence>MSTSSDCRLTQSPTMRPSEPDSFSGTRQNGRLTNSCLEATADSNFLTERNWIHWFNLGAFQNTTGVANISHRPYSRRANLCTARMSRLNEPPAPPDLHIEPVTLKFGISNTGEMRVEQTLTAMIFVVLSGRRGVFLGGFNSLLSDLTCSGAFGTPSGLFKMMQVS</sequence>
<evidence type="ECO:0000313" key="2">
    <source>
        <dbReference type="EMBL" id="AOW01363.1"/>
    </source>
</evidence>
<dbReference type="GeneID" id="94582677"/>
<reference evidence="2 3" key="1">
    <citation type="journal article" date="2016" name="PLoS ONE">
        <title>Sequence Assembly of Yarrowia lipolytica Strain W29/CLIB89 Shows Transposable Element Diversity.</title>
        <authorList>
            <person name="Magnan C."/>
            <person name="Yu J."/>
            <person name="Chang I."/>
            <person name="Jahn E."/>
            <person name="Kanomata Y."/>
            <person name="Wu J."/>
            <person name="Zeller M."/>
            <person name="Oakes M."/>
            <person name="Baldi P."/>
            <person name="Sandmeyer S."/>
        </authorList>
    </citation>
    <scope>NUCLEOTIDE SEQUENCE [LARGE SCALE GENOMIC DNA]</scope>
    <source>
        <strain evidence="3">CLIB89(W29)</strain>
    </source>
</reference>
<dbReference type="AlphaFoldDB" id="A0A1D8N6W8"/>
<protein>
    <submittedName>
        <fullName evidence="2">Uncharacterized protein</fullName>
    </submittedName>
</protein>
<gene>
    <name evidence="2" type="ORF">YALI1_B09871g</name>
</gene>
<accession>A0A1D8N6W8</accession>
<dbReference type="RefSeq" id="XP_068138122.1">
    <property type="nucleotide sequence ID" value="XM_068282021.1"/>
</dbReference>
<evidence type="ECO:0000313" key="3">
    <source>
        <dbReference type="Proteomes" id="UP000182444"/>
    </source>
</evidence>
<dbReference type="VEuPathDB" id="FungiDB:YALI1_B09871g"/>
<name>A0A1D8N6W8_YARLL</name>
<proteinExistence type="predicted"/>